<keyword evidence="17" id="KW-1185">Reference proteome</keyword>
<feature type="transmembrane region" description="Helical" evidence="10">
    <location>
        <begin position="882"/>
        <end position="904"/>
    </location>
</feature>
<dbReference type="RefSeq" id="WP_127051524.1">
    <property type="nucleotide sequence ID" value="NZ_RZGZ01000007.1"/>
</dbReference>
<feature type="transmembrane region" description="Helical" evidence="10">
    <location>
        <begin position="235"/>
        <end position="256"/>
    </location>
</feature>
<feature type="transmembrane region" description="Helical" evidence="10">
    <location>
        <begin position="26"/>
        <end position="45"/>
    </location>
</feature>
<feature type="domain" description="Na+/H+ antiporter MnhB subunit-related protein" evidence="13">
    <location>
        <begin position="783"/>
        <end position="899"/>
    </location>
</feature>
<dbReference type="NCBIfam" id="NF009290">
    <property type="entry name" value="PRK12650.1"/>
    <property type="match status" value="1"/>
</dbReference>
<dbReference type="Pfam" id="PF20501">
    <property type="entry name" value="MbhE"/>
    <property type="match status" value="1"/>
</dbReference>
<feature type="domain" description="MrpA C-terminal/MbhD" evidence="14">
    <location>
        <begin position="595"/>
        <end position="660"/>
    </location>
</feature>
<dbReference type="Pfam" id="PF00361">
    <property type="entry name" value="Proton_antipo_M"/>
    <property type="match status" value="1"/>
</dbReference>
<name>A0A3S0V7W9_9MICO</name>
<evidence type="ECO:0000256" key="2">
    <source>
        <dbReference type="ARBA" id="ARBA00022448"/>
    </source>
</evidence>
<dbReference type="Pfam" id="PF13244">
    <property type="entry name" value="MbhD"/>
    <property type="match status" value="1"/>
</dbReference>
<sequence length="933" mass="97033">MLLWCLALLAVAIVAAVPLGRVLGRNLGFLLALPLLGAAAMLVVASSTGETEQVFSWIPSLGVSLALRLDGLGLLFGLLVTVIGAAVLAYSARYLGPGGRHTSFFVLMTTFALAMLVLVLADDVVLLFVAWEATTLCSFFLIARSGDSAREPAIRTLLVTALGGLSLLAAAVTMAVAAGTTRISAILADPFWADQPAVTMWLVVLLAVAAFTKSAQFPFHAWLPDSMAAITPVSAYLHAAAMVKAGIYLLLLFSPVLSDDTLWSTLLITAGGITALLGGVAALRRTDLKELLAYSTISQLGLLVLLIGVGTPAALSAAVVHTVAHALFKAALFMVVGLIDRQAGTRDIRELAHLNVRMPITLTVAALAGLSMAGVPPLLGFVSKESMFAALLDLSGPPWFGVIVTLAVAVTAVLTFAYTGRFVLGSIGGSSGRTVRDGTTAFWAVPALAAAAGLALGLAPALLDGLVGGAATAAIGADADTHLELWHGFNAALLISALVIGSGAILVALRSHVDRVMRRLVFPFSALGVVDSSRAGIIAVGERVSRASGDRTPTRHLLIPVVCLVLIAVVIGVSIGELPPVVADPTQPLDWVLVVLILAGTAATVFAHTRVAAVVVLGVVGFAMTLWFFWLGAADVALTQLLVEILTICVLVLVLRRLPRRFSKDSTRRRATSAIIAVAAGIATTVAVLALTGRRELSSAADYYLRNAETETGGANIVNTILVDFRALDTLGELTVLGVAGVAVAVLLKARHTVDVPTDESEAEKKHESRSPLADAEQNSVFVRSLTRWAGPLTVLLSLVLLLRGHQEPGGGFIAALVGGAGFALLYLAAPSDEAARIRWPYLVLIGLGIAIATLTGFAGYLDGSFLRPLHLDILGAKVTTALVFDVGVYLTVIGVVLTALNLLGVDRHVATVRANAHAAAEADTKTSERTVR</sequence>
<dbReference type="InterPro" id="IPR001750">
    <property type="entry name" value="ND/Mrp_TM"/>
</dbReference>
<keyword evidence="3" id="KW-0050">Antiport</keyword>
<feature type="transmembrane region" description="Helical" evidence="10">
    <location>
        <begin position="489"/>
        <end position="509"/>
    </location>
</feature>
<protein>
    <submittedName>
        <fullName evidence="16">DUF4040 family protein</fullName>
    </submittedName>
</protein>
<dbReference type="PRINTS" id="PR01434">
    <property type="entry name" value="NADHDHGNASE5"/>
</dbReference>
<evidence type="ECO:0000313" key="17">
    <source>
        <dbReference type="Proteomes" id="UP000274909"/>
    </source>
</evidence>
<evidence type="ECO:0000256" key="7">
    <source>
        <dbReference type="ARBA" id="ARBA00023065"/>
    </source>
</evidence>
<reference evidence="16 17" key="1">
    <citation type="submission" date="2018-12" db="EMBL/GenBank/DDBJ databases">
        <authorList>
            <person name="Li F."/>
        </authorList>
    </citation>
    <scope>NUCLEOTIDE SEQUENCE [LARGE SCALE GENOMIC DNA]</scope>
    <source>
        <strain evidence="16 17">EGI 6500705</strain>
    </source>
</reference>
<dbReference type="InterPro" id="IPR007182">
    <property type="entry name" value="MnhB"/>
</dbReference>
<dbReference type="AlphaFoldDB" id="A0A3S0V7W9"/>
<evidence type="ECO:0000259" key="12">
    <source>
        <dbReference type="Pfam" id="PF00662"/>
    </source>
</evidence>
<dbReference type="GO" id="GO:0005886">
    <property type="term" value="C:plasma membrane"/>
    <property type="evidence" value="ECO:0007669"/>
    <property type="project" value="UniProtKB-SubCell"/>
</dbReference>
<evidence type="ECO:0000256" key="3">
    <source>
        <dbReference type="ARBA" id="ARBA00022449"/>
    </source>
</evidence>
<feature type="transmembrane region" description="Helical" evidence="10">
    <location>
        <begin position="636"/>
        <end position="655"/>
    </location>
</feature>
<feature type="transmembrane region" description="Helical" evidence="10">
    <location>
        <begin position="198"/>
        <end position="223"/>
    </location>
</feature>
<feature type="transmembrane region" description="Helical" evidence="10">
    <location>
        <begin position="810"/>
        <end position="830"/>
    </location>
</feature>
<dbReference type="Proteomes" id="UP000274909">
    <property type="component" value="Unassembled WGS sequence"/>
</dbReference>
<feature type="transmembrane region" description="Helical" evidence="10">
    <location>
        <begin position="75"/>
        <end position="92"/>
    </location>
</feature>
<feature type="transmembrane region" description="Helical" evidence="10">
    <location>
        <begin position="157"/>
        <end position="178"/>
    </location>
</feature>
<feature type="transmembrane region" description="Helical" evidence="10">
    <location>
        <begin position="675"/>
        <end position="693"/>
    </location>
</feature>
<dbReference type="EMBL" id="RZGZ01000007">
    <property type="protein sequence ID" value="RUQ96895.1"/>
    <property type="molecule type" value="Genomic_DNA"/>
</dbReference>
<dbReference type="OrthoDB" id="9811798at2"/>
<gene>
    <name evidence="16" type="ORF">ELQ94_16740</name>
</gene>
<feature type="transmembrane region" description="Helical" evidence="10">
    <location>
        <begin position="399"/>
        <end position="420"/>
    </location>
</feature>
<comment type="subcellular location">
    <subcellularLocation>
        <location evidence="1">Cell membrane</location>
        <topology evidence="1">Multi-pass membrane protein</topology>
    </subcellularLocation>
    <subcellularLocation>
        <location evidence="9">Membrane</location>
        <topology evidence="9">Multi-pass membrane protein</topology>
    </subcellularLocation>
</comment>
<dbReference type="PANTHER" id="PTHR43373:SF1">
    <property type="entry name" value="NA(+)_H(+) ANTIPORTER SUBUNIT A"/>
    <property type="match status" value="1"/>
</dbReference>
<keyword evidence="2" id="KW-0813">Transport</keyword>
<evidence type="ECO:0000259" key="14">
    <source>
        <dbReference type="Pfam" id="PF13244"/>
    </source>
</evidence>
<evidence type="ECO:0000256" key="9">
    <source>
        <dbReference type="RuleBase" id="RU000320"/>
    </source>
</evidence>
<evidence type="ECO:0000259" key="11">
    <source>
        <dbReference type="Pfam" id="PF00361"/>
    </source>
</evidence>
<dbReference type="GO" id="GO:0006811">
    <property type="term" value="P:monoatomic ion transport"/>
    <property type="evidence" value="ECO:0007669"/>
    <property type="project" value="UniProtKB-KW"/>
</dbReference>
<dbReference type="InterPro" id="IPR046806">
    <property type="entry name" value="MrpA_C/MbhE"/>
</dbReference>
<feature type="domain" description="NADH:quinone oxidoreductase/Mrp antiporter transmembrane" evidence="11">
    <location>
        <begin position="121"/>
        <end position="405"/>
    </location>
</feature>
<feature type="transmembrane region" description="Helical" evidence="10">
    <location>
        <begin position="104"/>
        <end position="121"/>
    </location>
</feature>
<feature type="transmembrane region" description="Helical" evidence="10">
    <location>
        <begin position="441"/>
        <end position="463"/>
    </location>
</feature>
<organism evidence="16 17">
    <name type="scientific">Labedella endophytica</name>
    <dbReference type="NCBI Taxonomy" id="1523160"/>
    <lineage>
        <taxon>Bacteria</taxon>
        <taxon>Bacillati</taxon>
        <taxon>Actinomycetota</taxon>
        <taxon>Actinomycetes</taxon>
        <taxon>Micrococcales</taxon>
        <taxon>Microbacteriaceae</taxon>
        <taxon>Labedella</taxon>
    </lineage>
</organism>
<feature type="domain" description="MrpA C-terminal/MbhE" evidence="15">
    <location>
        <begin position="669"/>
        <end position="749"/>
    </location>
</feature>
<dbReference type="Pfam" id="PF00662">
    <property type="entry name" value="Proton_antipo_N"/>
    <property type="match status" value="1"/>
</dbReference>
<evidence type="ECO:0000259" key="15">
    <source>
        <dbReference type="Pfam" id="PF20501"/>
    </source>
</evidence>
<feature type="transmembrane region" description="Helical" evidence="10">
    <location>
        <begin position="557"/>
        <end position="576"/>
    </location>
</feature>
<evidence type="ECO:0000256" key="8">
    <source>
        <dbReference type="ARBA" id="ARBA00023136"/>
    </source>
</evidence>
<evidence type="ECO:0000256" key="10">
    <source>
        <dbReference type="SAM" id="Phobius"/>
    </source>
</evidence>
<evidence type="ECO:0000313" key="16">
    <source>
        <dbReference type="EMBL" id="RUQ96895.1"/>
    </source>
</evidence>
<dbReference type="Gene3D" id="1.20.120.1200">
    <property type="entry name" value="NADH-ubiquinone/plastoquinone oxidoreductase chain 6, subunit NuoJ"/>
    <property type="match status" value="1"/>
</dbReference>
<dbReference type="InterPro" id="IPR042106">
    <property type="entry name" value="Nuo/plastoQ_OxRdtase_6_NuoJ"/>
</dbReference>
<feature type="transmembrane region" description="Helical" evidence="10">
    <location>
        <begin position="291"/>
        <end position="309"/>
    </location>
</feature>
<evidence type="ECO:0000256" key="6">
    <source>
        <dbReference type="ARBA" id="ARBA00022989"/>
    </source>
</evidence>
<feature type="transmembrane region" description="Helical" evidence="10">
    <location>
        <begin position="360"/>
        <end position="379"/>
    </location>
</feature>
<feature type="transmembrane region" description="Helical" evidence="10">
    <location>
        <begin position="127"/>
        <end position="145"/>
    </location>
</feature>
<dbReference type="InterPro" id="IPR001516">
    <property type="entry name" value="Proton_antipo_N"/>
</dbReference>
<evidence type="ECO:0000259" key="13">
    <source>
        <dbReference type="Pfam" id="PF04039"/>
    </source>
</evidence>
<feature type="transmembrane region" description="Helical" evidence="10">
    <location>
        <begin position="730"/>
        <end position="748"/>
    </location>
</feature>
<feature type="transmembrane region" description="Helical" evidence="10">
    <location>
        <begin position="262"/>
        <end position="284"/>
    </location>
</feature>
<dbReference type="PANTHER" id="PTHR43373">
    <property type="entry name" value="NA(+)/H(+) ANTIPORTER SUBUNIT"/>
    <property type="match status" value="1"/>
</dbReference>
<keyword evidence="6 10" id="KW-1133">Transmembrane helix</keyword>
<feature type="transmembrane region" description="Helical" evidence="10">
    <location>
        <begin position="588"/>
        <end position="606"/>
    </location>
</feature>
<feature type="transmembrane region" description="Helical" evidence="10">
    <location>
        <begin position="315"/>
        <end position="339"/>
    </location>
</feature>
<evidence type="ECO:0000256" key="5">
    <source>
        <dbReference type="ARBA" id="ARBA00022692"/>
    </source>
</evidence>
<keyword evidence="4" id="KW-1003">Cell membrane</keyword>
<dbReference type="Pfam" id="PF04039">
    <property type="entry name" value="MnhB"/>
    <property type="match status" value="1"/>
</dbReference>
<keyword evidence="5 9" id="KW-0812">Transmembrane</keyword>
<feature type="transmembrane region" description="Helical" evidence="10">
    <location>
        <begin position="786"/>
        <end position="804"/>
    </location>
</feature>
<feature type="transmembrane region" description="Helical" evidence="10">
    <location>
        <begin position="611"/>
        <end position="630"/>
    </location>
</feature>
<dbReference type="InterPro" id="IPR025383">
    <property type="entry name" value="MrpA_C/MbhD"/>
</dbReference>
<keyword evidence="7" id="KW-0406">Ion transport</keyword>
<evidence type="ECO:0000256" key="1">
    <source>
        <dbReference type="ARBA" id="ARBA00004651"/>
    </source>
</evidence>
<proteinExistence type="predicted"/>
<evidence type="ECO:0000256" key="4">
    <source>
        <dbReference type="ARBA" id="ARBA00022475"/>
    </source>
</evidence>
<accession>A0A3S0V7W9</accession>
<dbReference type="GO" id="GO:0015297">
    <property type="term" value="F:antiporter activity"/>
    <property type="evidence" value="ECO:0007669"/>
    <property type="project" value="UniProtKB-KW"/>
</dbReference>
<comment type="caution">
    <text evidence="16">The sequence shown here is derived from an EMBL/GenBank/DDBJ whole genome shotgun (WGS) entry which is preliminary data.</text>
</comment>
<keyword evidence="8 10" id="KW-0472">Membrane</keyword>
<feature type="transmembrane region" description="Helical" evidence="10">
    <location>
        <begin position="842"/>
        <end position="862"/>
    </location>
</feature>
<dbReference type="InterPro" id="IPR050616">
    <property type="entry name" value="CPA3_Na-H_Antiporter_A"/>
</dbReference>
<feature type="domain" description="NADH-Ubiquinone oxidoreductase (complex I) chain 5 N-terminal" evidence="12">
    <location>
        <begin position="58"/>
        <end position="96"/>
    </location>
</feature>